<dbReference type="Gene3D" id="3.40.50.150">
    <property type="entry name" value="Vaccinia Virus protein VP39"/>
    <property type="match status" value="1"/>
</dbReference>
<keyword evidence="2" id="KW-1185">Reference proteome</keyword>
<dbReference type="Proteomes" id="UP001652445">
    <property type="component" value="Unassembled WGS sequence"/>
</dbReference>
<gene>
    <name evidence="1" type="ORF">OB236_21880</name>
</gene>
<protein>
    <submittedName>
        <fullName evidence="1">Class I SAM-dependent methyltransferase</fullName>
    </submittedName>
</protein>
<keyword evidence="1" id="KW-0489">Methyltransferase</keyword>
<name>A0ABT2UKX4_9BACL</name>
<dbReference type="EMBL" id="JAOQIO010000084">
    <property type="protein sequence ID" value="MCU6794766.1"/>
    <property type="molecule type" value="Genomic_DNA"/>
</dbReference>
<dbReference type="RefSeq" id="WP_262685854.1">
    <property type="nucleotide sequence ID" value="NZ_JAOQIO010000084.1"/>
</dbReference>
<evidence type="ECO:0000313" key="2">
    <source>
        <dbReference type="Proteomes" id="UP001652445"/>
    </source>
</evidence>
<proteinExistence type="predicted"/>
<sequence length="233" mass="26695">MSIQRYEQIGVAMTCRSFAEYESMFVLRQLSLQDGPVLDVAGGASSFVAEACARGIHAQAVDPLYDMNPESIYEHGTQEIATSTEKLSRLEGSFDWTYYGSLDNHRIQREQSLQKFIDDYRLQVGTGRYNSARLLQLPFDDEAFSVVLCSHFLFLYHEQFDYEFHLSAVEELLRVCRVGGQVRIYPLRSLQWDVYPHLEQLRAALEKQGFMTELIPSELPFIPGSSELLCITK</sequence>
<comment type="caution">
    <text evidence="1">The sequence shown here is derived from an EMBL/GenBank/DDBJ whole genome shotgun (WGS) entry which is preliminary data.</text>
</comment>
<organism evidence="1 2">
    <name type="scientific">Paenibacillus baimaensis</name>
    <dbReference type="NCBI Taxonomy" id="2982185"/>
    <lineage>
        <taxon>Bacteria</taxon>
        <taxon>Bacillati</taxon>
        <taxon>Bacillota</taxon>
        <taxon>Bacilli</taxon>
        <taxon>Bacillales</taxon>
        <taxon>Paenibacillaceae</taxon>
        <taxon>Paenibacillus</taxon>
    </lineage>
</organism>
<dbReference type="SUPFAM" id="SSF53335">
    <property type="entry name" value="S-adenosyl-L-methionine-dependent methyltransferases"/>
    <property type="match status" value="1"/>
</dbReference>
<dbReference type="InterPro" id="IPR029063">
    <property type="entry name" value="SAM-dependent_MTases_sf"/>
</dbReference>
<reference evidence="1 2" key="1">
    <citation type="submission" date="2022-09" db="EMBL/GenBank/DDBJ databases">
        <authorList>
            <person name="Han X.L."/>
            <person name="Wang Q."/>
            <person name="Lu T."/>
        </authorList>
    </citation>
    <scope>NUCLEOTIDE SEQUENCE [LARGE SCALE GENOMIC DNA]</scope>
    <source>
        <strain evidence="1 2">WQ 127069</strain>
    </source>
</reference>
<dbReference type="GO" id="GO:0032259">
    <property type="term" value="P:methylation"/>
    <property type="evidence" value="ECO:0007669"/>
    <property type="project" value="UniProtKB-KW"/>
</dbReference>
<evidence type="ECO:0000313" key="1">
    <source>
        <dbReference type="EMBL" id="MCU6794766.1"/>
    </source>
</evidence>
<dbReference type="GO" id="GO:0008168">
    <property type="term" value="F:methyltransferase activity"/>
    <property type="evidence" value="ECO:0007669"/>
    <property type="project" value="UniProtKB-KW"/>
</dbReference>
<accession>A0ABT2UKX4</accession>
<keyword evidence="1" id="KW-0808">Transferase</keyword>